<feature type="domain" description="Cytochrome C Planctomycete-type" evidence="3">
    <location>
        <begin position="79"/>
        <end position="135"/>
    </location>
</feature>
<dbReference type="OrthoDB" id="127107at2"/>
<dbReference type="EMBL" id="CP036267">
    <property type="protein sequence ID" value="QDT32672.1"/>
    <property type="molecule type" value="Genomic_DNA"/>
</dbReference>
<keyword evidence="5" id="KW-1185">Reference proteome</keyword>
<organism evidence="4 5">
    <name type="scientific">Thalassoglobus polymorphus</name>
    <dbReference type="NCBI Taxonomy" id="2527994"/>
    <lineage>
        <taxon>Bacteria</taxon>
        <taxon>Pseudomonadati</taxon>
        <taxon>Planctomycetota</taxon>
        <taxon>Planctomycetia</taxon>
        <taxon>Planctomycetales</taxon>
        <taxon>Planctomycetaceae</taxon>
        <taxon>Thalassoglobus</taxon>
    </lineage>
</organism>
<evidence type="ECO:0000313" key="4">
    <source>
        <dbReference type="EMBL" id="QDT32672.1"/>
    </source>
</evidence>
<protein>
    <submittedName>
        <fullName evidence="4">Planctomycete cytochrome C</fullName>
    </submittedName>
</protein>
<evidence type="ECO:0000259" key="1">
    <source>
        <dbReference type="Pfam" id="PF07583"/>
    </source>
</evidence>
<dbReference type="PANTHER" id="PTHR35889:SF3">
    <property type="entry name" value="F-BOX DOMAIN-CONTAINING PROTEIN"/>
    <property type="match status" value="1"/>
</dbReference>
<feature type="domain" description="DUF1549" evidence="1">
    <location>
        <begin position="197"/>
        <end position="400"/>
    </location>
</feature>
<dbReference type="Pfam" id="PF07635">
    <property type="entry name" value="PSCyt1"/>
    <property type="match status" value="1"/>
</dbReference>
<reference evidence="4 5" key="1">
    <citation type="submission" date="2019-02" db="EMBL/GenBank/DDBJ databases">
        <title>Deep-cultivation of Planctomycetes and their phenomic and genomic characterization uncovers novel biology.</title>
        <authorList>
            <person name="Wiegand S."/>
            <person name="Jogler M."/>
            <person name="Boedeker C."/>
            <person name="Pinto D."/>
            <person name="Vollmers J."/>
            <person name="Rivas-Marin E."/>
            <person name="Kohn T."/>
            <person name="Peeters S.H."/>
            <person name="Heuer A."/>
            <person name="Rast P."/>
            <person name="Oberbeckmann S."/>
            <person name="Bunk B."/>
            <person name="Jeske O."/>
            <person name="Meyerdierks A."/>
            <person name="Storesund J.E."/>
            <person name="Kallscheuer N."/>
            <person name="Luecker S."/>
            <person name="Lage O.M."/>
            <person name="Pohl T."/>
            <person name="Merkel B.J."/>
            <person name="Hornburger P."/>
            <person name="Mueller R.-W."/>
            <person name="Bruemmer F."/>
            <person name="Labrenz M."/>
            <person name="Spormann A.M."/>
            <person name="Op den Camp H."/>
            <person name="Overmann J."/>
            <person name="Amann R."/>
            <person name="Jetten M.S.M."/>
            <person name="Mascher T."/>
            <person name="Medema M.H."/>
            <person name="Devos D.P."/>
            <person name="Kaster A.-K."/>
            <person name="Ovreas L."/>
            <person name="Rohde M."/>
            <person name="Galperin M.Y."/>
            <person name="Jogler C."/>
        </authorList>
    </citation>
    <scope>NUCLEOTIDE SEQUENCE [LARGE SCALE GENOMIC DNA]</scope>
    <source>
        <strain evidence="4 5">Mal48</strain>
    </source>
</reference>
<dbReference type="KEGG" id="tpol:Mal48_19190"/>
<dbReference type="Proteomes" id="UP000315724">
    <property type="component" value="Chromosome"/>
</dbReference>
<dbReference type="Pfam" id="PF07583">
    <property type="entry name" value="PSCyt2"/>
    <property type="match status" value="1"/>
</dbReference>
<dbReference type="AlphaFoldDB" id="A0A517QM03"/>
<dbReference type="PANTHER" id="PTHR35889">
    <property type="entry name" value="CYCLOINULO-OLIGOSACCHARIDE FRUCTANOTRANSFERASE-RELATED"/>
    <property type="match status" value="1"/>
</dbReference>
<evidence type="ECO:0000259" key="3">
    <source>
        <dbReference type="Pfam" id="PF07635"/>
    </source>
</evidence>
<dbReference type="Pfam" id="PF07587">
    <property type="entry name" value="PSD1"/>
    <property type="match status" value="1"/>
</dbReference>
<dbReference type="InterPro" id="IPR011429">
    <property type="entry name" value="Cyt_c_Planctomycete-type"/>
</dbReference>
<dbReference type="Gene3D" id="2.60.120.200">
    <property type="match status" value="1"/>
</dbReference>
<name>A0A517QM03_9PLAN</name>
<dbReference type="SUPFAM" id="SSF49899">
    <property type="entry name" value="Concanavalin A-like lectins/glucanases"/>
    <property type="match status" value="1"/>
</dbReference>
<dbReference type="InterPro" id="IPR022655">
    <property type="entry name" value="DUF1553"/>
</dbReference>
<evidence type="ECO:0000313" key="5">
    <source>
        <dbReference type="Proteomes" id="UP000315724"/>
    </source>
</evidence>
<evidence type="ECO:0000259" key="2">
    <source>
        <dbReference type="Pfam" id="PF07587"/>
    </source>
</evidence>
<dbReference type="InterPro" id="IPR013320">
    <property type="entry name" value="ConA-like_dom_sf"/>
</dbReference>
<sequence length="1080" mass="122614">MIRLLSDSFRLLDATLSNSWKLLKVHRVAIVASCLSSLIPLSLVAQEQDQEPAQQVNQNTAHTRDLFENHVRPLLVTHCIKCHGETKQEGGLRLTTIEELLRGGDSGSAIVAGKPDESLLIEALRYESYEMPPSGQLEPKVIDGIASWIQAGAEWPQGLVLKPTPKITEEDRAWWCYQPISQPAVPEVDDNGWCRNEIDHFIFERLAREGVAPSQAANAEKLARRVHFAVTGLPPDESTRQLIENESDWYEALIDNLLTTSAYGENQARFWLDLVRYADSDGYNADHRRPEAYRYRDYVIRSFNEDKPYDKFVMEQLAGDEIDPGNRDALIATMYLRHWIYEHNQRDVEGQWAQIISDITETTADLFLAQGMKCARCHDHKFDPLLQRDYYAMRAFFTPLKPEENQPIADVETRTRHLEQQRIWEAATEDIRKRLHEIETPELLAHATREGVHRFTKEIQAMIKSRRHELSPYEKQIAILASKQFDVLPEKLPEWLSEAEEAERQQLLAKLAEFDHLKPEPLPKLKFVATDVGPVAPPTFIPGLTDQEPIDPAFPVILSEEPATIIPPPEALQSTGRRTALAKWIVSQDNPLTSRVIVNRVWQQHFGRGLVATTSDFGHLGTPPSHPELLDWLAQRFMADGWSLKKLHRLILTSATYRQSTSRKMDEHLASLDPQNELLWKMNSRRLSGEEIHDCIVAASGEMGQQKRAIYKPVKRNSLDPLLAAFDFPDRVESQGKRHRTTTSPQSLLMMNNPWLHDRAKNMATNVASLEIDSLVETAYDRLYFRNASREEIDQAAKFVELYASNAEEIKLPKRFKSLPDGRPAIILNPAKPTSIKIDPIPELRDPKNKGDFTIEATVLLSSLYPNANVRTIVNSWTNKNSERGWSLGVTSTKSSYKPRNLILQFVGSQSDEQSKPEYEVIPSNLRVELNKPYYIAVSIDLDDASDTGITFYLKDLSKPDAKLQVANVPHKARWNIQSKQPIQIGGRANAHLWDGLVQSVKLHQGALSEEELFSSDRDHSRLLFDVQFASEDKLGQDASGHGRHAFVAETENTNASPEMRARIALLHAILCSNEVIYVD</sequence>
<gene>
    <name evidence="4" type="ORF">Mal48_19190</name>
</gene>
<dbReference type="InterPro" id="IPR011444">
    <property type="entry name" value="DUF1549"/>
</dbReference>
<feature type="domain" description="DUF1553" evidence="2">
    <location>
        <begin position="577"/>
        <end position="799"/>
    </location>
</feature>
<accession>A0A517QM03</accession>
<dbReference type="RefSeq" id="WP_145198096.1">
    <property type="nucleotide sequence ID" value="NZ_CP036267.1"/>
</dbReference>
<proteinExistence type="predicted"/>